<reference evidence="2 3" key="1">
    <citation type="submission" date="2018-03" db="EMBL/GenBank/DDBJ databases">
        <title>Genomic Encyclopedia of Type Strains, Phase III (KMG-III): the genomes of soil and plant-associated and newly described type strains.</title>
        <authorList>
            <person name="Whitman W."/>
        </authorList>
    </citation>
    <scope>NUCLEOTIDE SEQUENCE [LARGE SCALE GENOMIC DNA]</scope>
    <source>
        <strain evidence="2 3">CGMCC 1.12700</strain>
    </source>
</reference>
<dbReference type="GO" id="GO:0016301">
    <property type="term" value="F:kinase activity"/>
    <property type="evidence" value="ECO:0007669"/>
    <property type="project" value="UniProtKB-KW"/>
</dbReference>
<feature type="domain" description="Phosphoribosyltransferase" evidence="1">
    <location>
        <begin position="157"/>
        <end position="243"/>
    </location>
</feature>
<dbReference type="Pfam" id="PF00156">
    <property type="entry name" value="Pribosyltran"/>
    <property type="match status" value="1"/>
</dbReference>
<protein>
    <submittedName>
        <fullName evidence="2">Ribose-phosphate pyrophosphokinase</fullName>
    </submittedName>
</protein>
<dbReference type="EMBL" id="PYGD01000001">
    <property type="protein sequence ID" value="PSK94323.1"/>
    <property type="molecule type" value="Genomic_DNA"/>
</dbReference>
<keyword evidence="2" id="KW-0418">Kinase</keyword>
<evidence type="ECO:0000313" key="3">
    <source>
        <dbReference type="Proteomes" id="UP000240572"/>
    </source>
</evidence>
<dbReference type="AlphaFoldDB" id="A0A2P8DAT5"/>
<dbReference type="CDD" id="cd06223">
    <property type="entry name" value="PRTases_typeI"/>
    <property type="match status" value="1"/>
</dbReference>
<dbReference type="GO" id="GO:0000287">
    <property type="term" value="F:magnesium ion binding"/>
    <property type="evidence" value="ECO:0007669"/>
    <property type="project" value="InterPro"/>
</dbReference>
<evidence type="ECO:0000259" key="1">
    <source>
        <dbReference type="Pfam" id="PF00156"/>
    </source>
</evidence>
<comment type="caution">
    <text evidence="2">The sequence shown here is derived from an EMBL/GenBank/DDBJ whole genome shotgun (WGS) entry which is preliminary data.</text>
</comment>
<dbReference type="GO" id="GO:0002189">
    <property type="term" value="C:ribose phosphate diphosphokinase complex"/>
    <property type="evidence" value="ECO:0007669"/>
    <property type="project" value="TreeGrafter"/>
</dbReference>
<accession>A0A2P8DAT5</accession>
<proteinExistence type="predicted"/>
<dbReference type="SUPFAM" id="SSF53271">
    <property type="entry name" value="PRTase-like"/>
    <property type="match status" value="1"/>
</dbReference>
<dbReference type="PANTHER" id="PTHR10210">
    <property type="entry name" value="RIBOSE-PHOSPHATE DIPHOSPHOKINASE FAMILY MEMBER"/>
    <property type="match status" value="1"/>
</dbReference>
<dbReference type="GO" id="GO:0004749">
    <property type="term" value="F:ribose phosphate diphosphokinase activity"/>
    <property type="evidence" value="ECO:0007669"/>
    <property type="project" value="TreeGrafter"/>
</dbReference>
<dbReference type="OrthoDB" id="643885at2"/>
<keyword evidence="3" id="KW-1185">Reference proteome</keyword>
<dbReference type="InterPro" id="IPR000836">
    <property type="entry name" value="PRTase_dom"/>
</dbReference>
<dbReference type="InterPro" id="IPR029057">
    <property type="entry name" value="PRTase-like"/>
</dbReference>
<dbReference type="Gene3D" id="3.40.50.2020">
    <property type="match status" value="2"/>
</dbReference>
<keyword evidence="2" id="KW-0808">Transferase</keyword>
<dbReference type="RefSeq" id="WP_146146631.1">
    <property type="nucleotide sequence ID" value="NZ_PYGD01000001.1"/>
</dbReference>
<dbReference type="Proteomes" id="UP000240572">
    <property type="component" value="Unassembled WGS sequence"/>
</dbReference>
<sequence length="280" mass="30663">MHTLNLVYPEQSDLLFKTMVFPDGQPHIKIDAESAGRLDKKAPLRIMSRIAGPADLLLVLLVKNTLDYLEFEHIELHISYLMAARMDRVMLEGEPFSLKVVAAMLNQGRFKKIKIFDPHSEVTTALVDRSYTVTNHAFVQDAVQHYLSAHTPAAYSLVSPDAGALKKIHKLAQYLGITDVVECMKERDLKTGALTNFQTATTDLGGQTCFLVDDICDGGGTFAGVAALLKEKGAAEVVLIVSHGIFSKGTAIPGVDQIYTTDSYRGVTGVNCFAIDRYLS</sequence>
<dbReference type="GO" id="GO:0006015">
    <property type="term" value="P:5-phosphoribose 1-diphosphate biosynthetic process"/>
    <property type="evidence" value="ECO:0007669"/>
    <property type="project" value="TreeGrafter"/>
</dbReference>
<gene>
    <name evidence="2" type="ORF">B0I18_101478</name>
</gene>
<dbReference type="InterPro" id="IPR005946">
    <property type="entry name" value="Rib-P_diPkinase"/>
</dbReference>
<dbReference type="PANTHER" id="PTHR10210:SF41">
    <property type="entry name" value="RIBOSE-PHOSPHATE PYROPHOSPHOKINASE 1, CHLOROPLASTIC"/>
    <property type="match status" value="1"/>
</dbReference>
<dbReference type="GO" id="GO:0005737">
    <property type="term" value="C:cytoplasm"/>
    <property type="evidence" value="ECO:0007669"/>
    <property type="project" value="TreeGrafter"/>
</dbReference>
<evidence type="ECO:0000313" key="2">
    <source>
        <dbReference type="EMBL" id="PSK94323.1"/>
    </source>
</evidence>
<organism evidence="2 3">
    <name type="scientific">Taibaiella chishuiensis</name>
    <dbReference type="NCBI Taxonomy" id="1434707"/>
    <lineage>
        <taxon>Bacteria</taxon>
        <taxon>Pseudomonadati</taxon>
        <taxon>Bacteroidota</taxon>
        <taxon>Chitinophagia</taxon>
        <taxon>Chitinophagales</taxon>
        <taxon>Chitinophagaceae</taxon>
        <taxon>Taibaiella</taxon>
    </lineage>
</organism>
<name>A0A2P8DAT5_9BACT</name>
<dbReference type="GO" id="GO:0006164">
    <property type="term" value="P:purine nucleotide biosynthetic process"/>
    <property type="evidence" value="ECO:0007669"/>
    <property type="project" value="TreeGrafter"/>
</dbReference>